<gene>
    <name evidence="4" type="ORF">CYMTET_18144</name>
</gene>
<dbReference type="Gene3D" id="3.20.20.80">
    <property type="entry name" value="Glycosidases"/>
    <property type="match status" value="1"/>
</dbReference>
<evidence type="ECO:0000256" key="1">
    <source>
        <dbReference type="SAM" id="MobiDB-lite"/>
    </source>
</evidence>
<keyword evidence="2" id="KW-0812">Transmembrane</keyword>
<organism evidence="4 5">
    <name type="scientific">Cymbomonas tetramitiformis</name>
    <dbReference type="NCBI Taxonomy" id="36881"/>
    <lineage>
        <taxon>Eukaryota</taxon>
        <taxon>Viridiplantae</taxon>
        <taxon>Chlorophyta</taxon>
        <taxon>Pyramimonadophyceae</taxon>
        <taxon>Pyramimonadales</taxon>
        <taxon>Pyramimonadaceae</taxon>
        <taxon>Cymbomonas</taxon>
    </lineage>
</organism>
<keyword evidence="3" id="KW-0732">Signal</keyword>
<keyword evidence="2" id="KW-1133">Transmembrane helix</keyword>
<feature type="region of interest" description="Disordered" evidence="1">
    <location>
        <begin position="1057"/>
        <end position="1085"/>
    </location>
</feature>
<feature type="compositionally biased region" description="Polar residues" evidence="1">
    <location>
        <begin position="1060"/>
        <end position="1073"/>
    </location>
</feature>
<feature type="transmembrane region" description="Helical" evidence="2">
    <location>
        <begin position="505"/>
        <end position="526"/>
    </location>
</feature>
<feature type="transmembrane region" description="Helical" evidence="2">
    <location>
        <begin position="1010"/>
        <end position="1031"/>
    </location>
</feature>
<feature type="chain" id="PRO_5041925443" evidence="3">
    <location>
        <begin position="34"/>
        <end position="1149"/>
    </location>
</feature>
<dbReference type="EMBL" id="LGRX02008358">
    <property type="protein sequence ID" value="KAK3273625.1"/>
    <property type="molecule type" value="Genomic_DNA"/>
</dbReference>
<reference evidence="4 5" key="1">
    <citation type="journal article" date="2015" name="Genome Biol. Evol.">
        <title>Comparative Genomics of a Bacterivorous Green Alga Reveals Evolutionary Causalities and Consequences of Phago-Mixotrophic Mode of Nutrition.</title>
        <authorList>
            <person name="Burns J.A."/>
            <person name="Paasch A."/>
            <person name="Narechania A."/>
            <person name="Kim E."/>
        </authorList>
    </citation>
    <scope>NUCLEOTIDE SEQUENCE [LARGE SCALE GENOMIC DNA]</scope>
    <source>
        <strain evidence="4 5">PLY_AMNH</strain>
    </source>
</reference>
<proteinExistence type="predicted"/>
<comment type="caution">
    <text evidence="4">The sequence shown here is derived from an EMBL/GenBank/DDBJ whole genome shotgun (WGS) entry which is preliminary data.</text>
</comment>
<accession>A0AAE0G8J5</accession>
<evidence type="ECO:0000313" key="5">
    <source>
        <dbReference type="Proteomes" id="UP001190700"/>
    </source>
</evidence>
<feature type="signal peptide" evidence="3">
    <location>
        <begin position="1"/>
        <end position="33"/>
    </location>
</feature>
<dbReference type="InterPro" id="IPR017853">
    <property type="entry name" value="GH"/>
</dbReference>
<feature type="region of interest" description="Disordered" evidence="1">
    <location>
        <begin position="557"/>
        <end position="578"/>
    </location>
</feature>
<dbReference type="Proteomes" id="UP001190700">
    <property type="component" value="Unassembled WGS sequence"/>
</dbReference>
<keyword evidence="5" id="KW-1185">Reference proteome</keyword>
<name>A0AAE0G8J5_9CHLO</name>
<feature type="compositionally biased region" description="Basic and acidic residues" evidence="1">
    <location>
        <begin position="567"/>
        <end position="578"/>
    </location>
</feature>
<dbReference type="SUPFAM" id="SSF51445">
    <property type="entry name" value="(Trans)glycosidases"/>
    <property type="match status" value="1"/>
</dbReference>
<evidence type="ECO:0000256" key="2">
    <source>
        <dbReference type="SAM" id="Phobius"/>
    </source>
</evidence>
<evidence type="ECO:0000313" key="4">
    <source>
        <dbReference type="EMBL" id="KAK3273625.1"/>
    </source>
</evidence>
<sequence length="1149" mass="130515">MAPRSLLSVPILSRKALLCLSLVCVKCIIFVSSACYEEQAKGLVVEVKDSSILVNNTPFNIRAYSYAPDVIGTTQQQNPFVSWYSRLHERDMALIRGVGKSNVIFLRAFTISQHEDVIPFLDAANEYGLLVVPTFPLKYFMMRTATYEMAQALERSFVEFVLKFCIKKSVKDENLQKCERLHPAVLMWTVDFIFPFNDIDDYDAFKDDVNKYFNYIANIQEAREYVEAYAATNCPPVHPLALGLSLDTTDNLDSEAIKENHRHQDYVLEKGSELNTPDIWIMHTNPTPQRTSPGSMVDRADVFQNPSFLEEKGLILRYGYPAVTHTILSNGNAGTLDEDLQAELTLESFQKMTNQRFNLTGVVIDEFNDRWYRYEGYSEESYDCNTGDYHHTHCGSSITYTYKNNNNDSSNGNSHATSSIVSVEYLGAVKQYDYWGLHCIQARKTLRKLGEVWTSYGINEQEETECIAQGSSSKCAWTKNMNTSDWPLDQMCKRASANVLQNGTAWILIVVAVLLIDSMLWWYKLLRHTIRTRKKKELKLQGSSRDMNPLFDADVPMDTNADTQKGNADEDAKLSAEEDVERRDISADEVELKHEVAYVAHPRPDLRRFPKSPLAVLYGDDSANHAFKFVLISARRDSAQLRCILACHVHCQMTRLESLLHAEFQAQCYVQDKMLQARRAKAAFYTEPTDDSGNPLDLEVPASLSATPTLTGWIEGSADDPQIKAERTSMATWDAIDVLHYRLLEGYYTWKEARHKISGVAEEDSPTHDYTPESQYGDMLAFLVVTGLAEQVIHAPERMSHLFHNIMLSAKAAETTSDPRWTYVIDLDKIHDGLDEIQANGNPFEGCVCFDDLNDCGYYKIDEVRKTFQESSGFLILIDLFRIWQPILKLKAWGLALAYYWYIYRNDNVDENGFFDPNVQQHATIEAIVLFDVWLKFLTEGLCHVLYEPFQYKYWPSESVSGQIVGRSMRNDYALHCLKMVVYFVFGAFFSHTMKLGGVEEKSTVRLGLVYAGMLICIYFFSNLANNFGVAQNKDIYMPGRSVTEIKKRDKAYDMLASGGDNSKSPTSDVSNESDNEVPCTPRRRASQVFEVPDGESPKTMDKIRSQMKTFAGTNLIYDEKTGQFIKKAEVIASSTAKGVGQTKSLLQM</sequence>
<dbReference type="AlphaFoldDB" id="A0AAE0G8J5"/>
<keyword evidence="2" id="KW-0472">Membrane</keyword>
<evidence type="ECO:0000256" key="3">
    <source>
        <dbReference type="SAM" id="SignalP"/>
    </source>
</evidence>
<protein>
    <submittedName>
        <fullName evidence="4">Uncharacterized protein</fullName>
    </submittedName>
</protein>
<feature type="transmembrane region" description="Helical" evidence="2">
    <location>
        <begin position="973"/>
        <end position="990"/>
    </location>
</feature>
<feature type="non-terminal residue" evidence="4">
    <location>
        <position position="1149"/>
    </location>
</feature>